<dbReference type="GO" id="GO:0000324">
    <property type="term" value="C:fungal-type vacuole"/>
    <property type="evidence" value="ECO:0007669"/>
    <property type="project" value="TreeGrafter"/>
</dbReference>
<dbReference type="Proteomes" id="UP000510647">
    <property type="component" value="Chromosome 1"/>
</dbReference>
<keyword evidence="10 12" id="KW-0472">Membrane</keyword>
<comment type="function">
    <text evidence="12">Catalyzes the hydrolysis of inorganic polyphosphate (polyP) chains of many hundreds of phosphate residues into shorter lengths.</text>
</comment>
<dbReference type="PANTHER" id="PTHR10340:SF55">
    <property type="entry name" value="ENDOPOLYPHOSPHATASE"/>
    <property type="match status" value="1"/>
</dbReference>
<keyword evidence="9 14" id="KW-1133">Transmembrane helix</keyword>
<dbReference type="InterPro" id="IPR004843">
    <property type="entry name" value="Calcineurin-like_PHP"/>
</dbReference>
<evidence type="ECO:0000256" key="8">
    <source>
        <dbReference type="ARBA" id="ARBA00022968"/>
    </source>
</evidence>
<dbReference type="InterPro" id="IPR041805">
    <property type="entry name" value="ASMase/PPN1_MPP"/>
</dbReference>
<dbReference type="SUPFAM" id="SSF56300">
    <property type="entry name" value="Metallo-dependent phosphatases"/>
    <property type="match status" value="1"/>
</dbReference>
<evidence type="ECO:0000256" key="12">
    <source>
        <dbReference type="PIRNR" id="PIRNR027093"/>
    </source>
</evidence>
<feature type="transmembrane region" description="Helical" evidence="14">
    <location>
        <begin position="12"/>
        <end position="33"/>
    </location>
</feature>
<keyword evidence="7 12" id="KW-0378">Hydrolase</keyword>
<dbReference type="EC" id="3.6.1.10" evidence="3 12"/>
<keyword evidence="6 14" id="KW-0812">Transmembrane</keyword>
<evidence type="ECO:0000256" key="5">
    <source>
        <dbReference type="ARBA" id="ARBA00022554"/>
    </source>
</evidence>
<keyword evidence="17" id="KW-1185">Reference proteome</keyword>
<dbReference type="PIRSF" id="PIRSF027093">
    <property type="entry name" value="EndopolyPtase_N1"/>
    <property type="match status" value="1"/>
</dbReference>
<comment type="subcellular location">
    <subcellularLocation>
        <location evidence="1">Vacuole membrane</location>
        <topology evidence="1">Single-pass type II membrane protein</topology>
    </subcellularLocation>
</comment>
<proteinExistence type="inferred from homology"/>
<evidence type="ECO:0000313" key="17">
    <source>
        <dbReference type="Proteomes" id="UP000510647"/>
    </source>
</evidence>
<dbReference type="AlphaFoldDB" id="A0A7H9HNK9"/>
<evidence type="ECO:0000256" key="9">
    <source>
        <dbReference type="ARBA" id="ARBA00022989"/>
    </source>
</evidence>
<dbReference type="EMBL" id="CP059267">
    <property type="protein sequence ID" value="QLQ78337.1"/>
    <property type="molecule type" value="Genomic_DNA"/>
</dbReference>
<evidence type="ECO:0000256" key="1">
    <source>
        <dbReference type="ARBA" id="ARBA00004576"/>
    </source>
</evidence>
<dbReference type="InterPro" id="IPR029052">
    <property type="entry name" value="Metallo-depent_PP-like"/>
</dbReference>
<dbReference type="InterPro" id="IPR012358">
    <property type="entry name" value="EndopolyPtase_N1"/>
</dbReference>
<dbReference type="GO" id="GO:0005774">
    <property type="term" value="C:vacuolar membrane"/>
    <property type="evidence" value="ECO:0007669"/>
    <property type="project" value="UniProtKB-SubCell"/>
</dbReference>
<feature type="domain" description="Calcineurin-like phosphoesterase" evidence="15">
    <location>
        <begin position="82"/>
        <end position="315"/>
    </location>
</feature>
<evidence type="ECO:0000256" key="3">
    <source>
        <dbReference type="ARBA" id="ARBA00012459"/>
    </source>
</evidence>
<protein>
    <recommendedName>
        <fullName evidence="4 12">Endopolyphosphatase</fullName>
        <ecNumber evidence="3 12">3.6.1.10</ecNumber>
    </recommendedName>
</protein>
<evidence type="ECO:0000313" key="16">
    <source>
        <dbReference type="EMBL" id="QLQ78337.1"/>
    </source>
</evidence>
<evidence type="ECO:0000259" key="15">
    <source>
        <dbReference type="Pfam" id="PF00149"/>
    </source>
</evidence>
<dbReference type="CDD" id="cd00842">
    <property type="entry name" value="MPP_ASMase"/>
    <property type="match status" value="1"/>
</dbReference>
<dbReference type="PANTHER" id="PTHR10340">
    <property type="entry name" value="SPHINGOMYELIN PHOSPHODIESTERASE"/>
    <property type="match status" value="1"/>
</dbReference>
<keyword evidence="11" id="KW-0325">Glycoprotein</keyword>
<keyword evidence="5 12" id="KW-0926">Vacuole</keyword>
<evidence type="ECO:0000256" key="11">
    <source>
        <dbReference type="ARBA" id="ARBA00023180"/>
    </source>
</evidence>
<dbReference type="GO" id="GO:0000298">
    <property type="term" value="F:endopolyphosphatase activity"/>
    <property type="evidence" value="ECO:0007669"/>
    <property type="project" value="UniProtKB-EC"/>
</dbReference>
<sequence>MKKRDRSLGLRLGRIVGCAICSLAIVFCVLMMYRNGNETIMEVVSLSEELSEDSYRDLKLSPKKPVVIRDAITGLERKIYGRFLHITDMHPDAFYKEGSSIENVCHEGKPKNTKDRAPRFGYATGGCDSPPDLVNYTLEWITENLRDKIDFVIWTGDNVRHDNDRRIPRTEFQILDMNELISGKIQKLFSNPNSENPRDFDVSVVPSIGNNDVFPHNMFALGPTLQTREYHRIWNNLVPQEQQRTFDRSASFATEVIPGKLAVLSINTLYLFKANPLVDNCNSKKQPGYQILLWLGAVLEEFRQRGMKVWLSGHVPPIEKNFAEGCFDKYTLWTHEYRDIIIGGLYGHMNMDHFIPVDGEASWEAIKQSEQLNTSENQKDDDDDLDMTAHAMAGREAHLMGAKPVGKEAYMNRVRERIYERVHQKIQKAKPLDAEGDDYDAKRKSSKSFDEICEDYSIVSISGSVIPTFNPSLRVWEYNITDLDTQTPTWQSKSWDQFYKTLENIMERDSSDIENEHLDDPEQEFETQRKKKKKRGKKPKEDKTIPRKKPKNLPLGPAYEPQLFSPTRFVQLYADLKRINKKYYSLLEAGKTPDEAAGQAFQYEVEYASDDDPYPMKGLLVKDFVLLASKLATQKKSWNKFMERAFMSTGYTD</sequence>
<dbReference type="GO" id="GO:0008081">
    <property type="term" value="F:phosphoric diester hydrolase activity"/>
    <property type="evidence" value="ECO:0007669"/>
    <property type="project" value="TreeGrafter"/>
</dbReference>
<evidence type="ECO:0000256" key="14">
    <source>
        <dbReference type="SAM" id="Phobius"/>
    </source>
</evidence>
<dbReference type="Pfam" id="PF00149">
    <property type="entry name" value="Metallophos"/>
    <property type="match status" value="1"/>
</dbReference>
<evidence type="ECO:0000256" key="13">
    <source>
        <dbReference type="SAM" id="MobiDB-lite"/>
    </source>
</evidence>
<reference evidence="16 17" key="1">
    <citation type="submission" date="2020-06" db="EMBL/GenBank/DDBJ databases">
        <title>The yeast mating-type switching endonuclease HO is a domesticated member of an unorthodox homing genetic element family.</title>
        <authorList>
            <person name="Coughlan A.Y."/>
            <person name="Lombardi L."/>
            <person name="Braun-Galleani S."/>
            <person name="Martos A.R."/>
            <person name="Galeote V."/>
            <person name="Bigey F."/>
            <person name="Dequin S."/>
            <person name="Byrne K.P."/>
            <person name="Wolfe K.H."/>
        </authorList>
    </citation>
    <scope>NUCLEOTIDE SEQUENCE [LARGE SCALE GENOMIC DNA]</scope>
    <source>
        <strain evidence="16 17">CBS2947</strain>
    </source>
</reference>
<feature type="compositionally biased region" description="Basic residues" evidence="13">
    <location>
        <begin position="529"/>
        <end position="538"/>
    </location>
</feature>
<keyword evidence="8" id="KW-0735">Signal-anchor</keyword>
<organism evidence="16 17">
    <name type="scientific">Torulaspora globosa</name>
    <dbReference type="NCBI Taxonomy" id="48254"/>
    <lineage>
        <taxon>Eukaryota</taxon>
        <taxon>Fungi</taxon>
        <taxon>Dikarya</taxon>
        <taxon>Ascomycota</taxon>
        <taxon>Saccharomycotina</taxon>
        <taxon>Saccharomycetes</taxon>
        <taxon>Saccharomycetales</taxon>
        <taxon>Saccharomycetaceae</taxon>
        <taxon>Torulaspora</taxon>
    </lineage>
</organism>
<evidence type="ECO:0000256" key="4">
    <source>
        <dbReference type="ARBA" id="ARBA00014458"/>
    </source>
</evidence>
<name>A0A7H9HNK9_9SACH</name>
<evidence type="ECO:0000256" key="2">
    <source>
        <dbReference type="ARBA" id="ARBA00010399"/>
    </source>
</evidence>
<evidence type="ECO:0000256" key="7">
    <source>
        <dbReference type="ARBA" id="ARBA00022801"/>
    </source>
</evidence>
<feature type="region of interest" description="Disordered" evidence="13">
    <location>
        <begin position="513"/>
        <end position="557"/>
    </location>
</feature>
<comment type="catalytic activity">
    <reaction evidence="12">
        <text>[phosphate](n+1) + n H2O = (n+1) phosphate + n H(+)</text>
        <dbReference type="Rhea" id="RHEA:22452"/>
        <dbReference type="Rhea" id="RHEA-COMP:14280"/>
        <dbReference type="ChEBI" id="CHEBI:15377"/>
        <dbReference type="ChEBI" id="CHEBI:15378"/>
        <dbReference type="ChEBI" id="CHEBI:16838"/>
        <dbReference type="ChEBI" id="CHEBI:43474"/>
        <dbReference type="EC" id="3.6.1.10"/>
    </reaction>
</comment>
<dbReference type="GO" id="GO:0006798">
    <property type="term" value="P:polyphosphate catabolic process"/>
    <property type="evidence" value="ECO:0007669"/>
    <property type="project" value="TreeGrafter"/>
</dbReference>
<accession>A0A7H9HNK9</accession>
<evidence type="ECO:0000256" key="10">
    <source>
        <dbReference type="ARBA" id="ARBA00023136"/>
    </source>
</evidence>
<dbReference type="OrthoDB" id="348678at2759"/>
<comment type="similarity">
    <text evidence="2">Belongs to the endopolyphosphatase PPN1 family.</text>
</comment>
<evidence type="ECO:0000256" key="6">
    <source>
        <dbReference type="ARBA" id="ARBA00022692"/>
    </source>
</evidence>
<dbReference type="GO" id="GO:0004309">
    <property type="term" value="F:exopolyphosphatase activity"/>
    <property type="evidence" value="ECO:0007669"/>
    <property type="project" value="TreeGrafter"/>
</dbReference>
<gene>
    <name evidence="16" type="ORF">HG537_0A05840</name>
</gene>